<dbReference type="Gene3D" id="1.25.40.10">
    <property type="entry name" value="Tetratricopeptide repeat domain"/>
    <property type="match status" value="1"/>
</dbReference>
<dbReference type="PANTHER" id="PTHR43547:SF2">
    <property type="entry name" value="HYBRID SIGNAL TRANSDUCTION HISTIDINE KINASE C"/>
    <property type="match status" value="1"/>
</dbReference>
<dbReference type="InterPro" id="IPR036097">
    <property type="entry name" value="HisK_dim/P_sf"/>
</dbReference>
<dbReference type="InterPro" id="IPR005467">
    <property type="entry name" value="His_kinase_dom"/>
</dbReference>
<evidence type="ECO:0000256" key="3">
    <source>
        <dbReference type="ARBA" id="ARBA00022553"/>
    </source>
</evidence>
<dbReference type="Gene3D" id="1.10.287.130">
    <property type="match status" value="1"/>
</dbReference>
<keyword evidence="3" id="KW-0597">Phosphoprotein</keyword>
<dbReference type="SUPFAM" id="SSF55874">
    <property type="entry name" value="ATPase domain of HSP90 chaperone/DNA topoisomerase II/histidine kinase"/>
    <property type="match status" value="1"/>
</dbReference>
<evidence type="ECO:0000256" key="1">
    <source>
        <dbReference type="ARBA" id="ARBA00000085"/>
    </source>
</evidence>
<comment type="catalytic activity">
    <reaction evidence="1">
        <text>ATP + protein L-histidine = ADP + protein N-phospho-L-histidine.</text>
        <dbReference type="EC" id="2.7.13.3"/>
    </reaction>
</comment>
<name>A0ABV2TDW2_9BACT</name>
<keyword evidence="4" id="KW-0812">Transmembrane</keyword>
<feature type="domain" description="Histidine kinase" evidence="5">
    <location>
        <begin position="438"/>
        <end position="653"/>
    </location>
</feature>
<proteinExistence type="predicted"/>
<evidence type="ECO:0000313" key="6">
    <source>
        <dbReference type="EMBL" id="MET7001213.1"/>
    </source>
</evidence>
<evidence type="ECO:0000256" key="4">
    <source>
        <dbReference type="SAM" id="Phobius"/>
    </source>
</evidence>
<comment type="caution">
    <text evidence="6">The sequence shown here is derived from an EMBL/GenBank/DDBJ whole genome shotgun (WGS) entry which is preliminary data.</text>
</comment>
<protein>
    <recommendedName>
        <fullName evidence="2">histidine kinase</fullName>
        <ecNumber evidence="2">2.7.13.3</ecNumber>
    </recommendedName>
</protein>
<dbReference type="InterPro" id="IPR036890">
    <property type="entry name" value="HATPase_C_sf"/>
</dbReference>
<organism evidence="6 7">
    <name type="scientific">Chitinophaga defluvii</name>
    <dbReference type="NCBI Taxonomy" id="3163343"/>
    <lineage>
        <taxon>Bacteria</taxon>
        <taxon>Pseudomonadati</taxon>
        <taxon>Bacteroidota</taxon>
        <taxon>Chitinophagia</taxon>
        <taxon>Chitinophagales</taxon>
        <taxon>Chitinophagaceae</taxon>
        <taxon>Chitinophaga</taxon>
    </lineage>
</organism>
<dbReference type="EC" id="2.7.13.3" evidence="2"/>
<dbReference type="PROSITE" id="PS50109">
    <property type="entry name" value="HIS_KIN"/>
    <property type="match status" value="1"/>
</dbReference>
<feature type="transmembrane region" description="Helical" evidence="4">
    <location>
        <begin position="376"/>
        <end position="398"/>
    </location>
</feature>
<keyword evidence="7" id="KW-1185">Reference proteome</keyword>
<gene>
    <name evidence="6" type="ORF">ABR189_27775</name>
</gene>
<dbReference type="SMART" id="SM00387">
    <property type="entry name" value="HATPase_c"/>
    <property type="match status" value="1"/>
</dbReference>
<dbReference type="InterPro" id="IPR003594">
    <property type="entry name" value="HATPase_dom"/>
</dbReference>
<keyword evidence="6" id="KW-0808">Transferase</keyword>
<dbReference type="PANTHER" id="PTHR43547">
    <property type="entry name" value="TWO-COMPONENT HISTIDINE KINASE"/>
    <property type="match status" value="1"/>
</dbReference>
<keyword evidence="4" id="KW-1133">Transmembrane helix</keyword>
<dbReference type="SUPFAM" id="SSF47384">
    <property type="entry name" value="Homodimeric domain of signal transducing histidine kinase"/>
    <property type="match status" value="1"/>
</dbReference>
<dbReference type="PRINTS" id="PR00344">
    <property type="entry name" value="BCTRLSENSOR"/>
</dbReference>
<dbReference type="InterPro" id="IPR004358">
    <property type="entry name" value="Sig_transdc_His_kin-like_C"/>
</dbReference>
<dbReference type="InterPro" id="IPR011990">
    <property type="entry name" value="TPR-like_helical_dom_sf"/>
</dbReference>
<evidence type="ECO:0000259" key="5">
    <source>
        <dbReference type="PROSITE" id="PS50109"/>
    </source>
</evidence>
<evidence type="ECO:0000313" key="7">
    <source>
        <dbReference type="Proteomes" id="UP001549749"/>
    </source>
</evidence>
<sequence length="653" mass="75050">MSFLKTLVCNGCCMPVRQRRLLLFFSWLLFFTTTITAQKRDGQVVLPVFTWLNDSTQIVDELNQRALWYQPRQLDTCFFYADSALKMATRLHYVKGKATAYKVMGNYYAFTANKYLSYRFYLDAKQAYEALKDTVNYCTVLMNLGIYFQKEEEHASAQQAHYKAMELGRQLKNDSTYGLVLANYYYIHRADSTKRDSLSWALARAREIATRYHDEKTLLYIGLLEVDNAYGRTSFQHIQQRLDSIIAAAERQGFIYMGMYGCMQMAGYKGMLGEEDSILYYQKMVDLAVRGSYKSLIIPEVRHLYEYYKQRKMPAAANEYSRIMLDILQYRQQTKQRGEIDYMAYFTQDQDVKLLQMAYERRQHLLEKKRMENRNVGYALSFGVGLLIFLAVITMNTYRHIKSAKKTSKALKLANEEIIIKNKLLTTNDDFKNMLISLIAHDFRVPLSNILDITTLLKIQSFTLEEASAMIVKVESAAHHTLLTFDNILRWIRSQLSGFVYHPEPCWLEGLINIAQKGLEHLIAGKDIKVSIKIPPDFQLYANPEMLQFVHRNLLHNAIKFSPKGSEITVSAVRSNGMVKVSFTDQGKGMAAEVLETLFVFGGQRKQHAGSSKGAGLALIICKDFITKMGGHIQAENNEGTGSSFWYSLPDKP</sequence>
<keyword evidence="6" id="KW-0418">Kinase</keyword>
<dbReference type="Gene3D" id="3.30.565.10">
    <property type="entry name" value="Histidine kinase-like ATPase, C-terminal domain"/>
    <property type="match status" value="1"/>
</dbReference>
<dbReference type="Pfam" id="PF02518">
    <property type="entry name" value="HATPase_c"/>
    <property type="match status" value="1"/>
</dbReference>
<keyword evidence="4" id="KW-0472">Membrane</keyword>
<reference evidence="6 7" key="1">
    <citation type="submission" date="2024-06" db="EMBL/GenBank/DDBJ databases">
        <title>Chitinophaga defluvii sp. nov., isolated from municipal sewage.</title>
        <authorList>
            <person name="Zhang L."/>
        </authorList>
    </citation>
    <scope>NUCLEOTIDE SEQUENCE [LARGE SCALE GENOMIC DNA]</scope>
    <source>
        <strain evidence="6 7">H8</strain>
    </source>
</reference>
<accession>A0ABV2TDW2</accession>
<dbReference type="Proteomes" id="UP001549749">
    <property type="component" value="Unassembled WGS sequence"/>
</dbReference>
<dbReference type="EMBL" id="JBEXAC010000003">
    <property type="protein sequence ID" value="MET7001213.1"/>
    <property type="molecule type" value="Genomic_DNA"/>
</dbReference>
<dbReference type="RefSeq" id="WP_354663785.1">
    <property type="nucleotide sequence ID" value="NZ_JBEXAC010000003.1"/>
</dbReference>
<dbReference type="GO" id="GO:0016301">
    <property type="term" value="F:kinase activity"/>
    <property type="evidence" value="ECO:0007669"/>
    <property type="project" value="UniProtKB-KW"/>
</dbReference>
<evidence type="ECO:0000256" key="2">
    <source>
        <dbReference type="ARBA" id="ARBA00012438"/>
    </source>
</evidence>